<organism evidence="2 3">
    <name type="scientific">Phytophthora rubi</name>
    <dbReference type="NCBI Taxonomy" id="129364"/>
    <lineage>
        <taxon>Eukaryota</taxon>
        <taxon>Sar</taxon>
        <taxon>Stramenopiles</taxon>
        <taxon>Oomycota</taxon>
        <taxon>Peronosporomycetes</taxon>
        <taxon>Peronosporales</taxon>
        <taxon>Peronosporaceae</taxon>
        <taxon>Phytophthora</taxon>
    </lineage>
</organism>
<proteinExistence type="predicted"/>
<dbReference type="AlphaFoldDB" id="A0A6A3I0X6"/>
<accession>A0A6A3I0X6</accession>
<keyword evidence="1" id="KW-0472">Membrane</keyword>
<comment type="caution">
    <text evidence="2">The sequence shown here is derived from an EMBL/GenBank/DDBJ whole genome shotgun (WGS) entry which is preliminary data.</text>
</comment>
<reference evidence="2 3" key="1">
    <citation type="submission" date="2018-09" db="EMBL/GenBank/DDBJ databases">
        <title>Genomic investigation of the strawberry pathogen Phytophthora fragariae indicates pathogenicity is determined by transcriptional variation in three key races.</title>
        <authorList>
            <person name="Adams T.M."/>
            <person name="Armitage A.D."/>
            <person name="Sobczyk M.K."/>
            <person name="Bates H.J."/>
            <person name="Dunwell J.M."/>
            <person name="Nellist C.F."/>
            <person name="Harrison R.J."/>
        </authorList>
    </citation>
    <scope>NUCLEOTIDE SEQUENCE [LARGE SCALE GENOMIC DNA]</scope>
    <source>
        <strain evidence="2 3">SCRP324</strain>
    </source>
</reference>
<gene>
    <name evidence="2" type="ORF">PR002_g25841</name>
</gene>
<name>A0A6A3I0X6_9STRA</name>
<keyword evidence="1" id="KW-0812">Transmembrane</keyword>
<protein>
    <submittedName>
        <fullName evidence="2">Uncharacterized protein</fullName>
    </submittedName>
</protein>
<dbReference type="EMBL" id="QXFU01003528">
    <property type="protein sequence ID" value="KAE8974665.1"/>
    <property type="molecule type" value="Genomic_DNA"/>
</dbReference>
<dbReference type="Proteomes" id="UP000435112">
    <property type="component" value="Unassembled WGS sequence"/>
</dbReference>
<evidence type="ECO:0000256" key="1">
    <source>
        <dbReference type="SAM" id="Phobius"/>
    </source>
</evidence>
<keyword evidence="1" id="KW-1133">Transmembrane helix</keyword>
<evidence type="ECO:0000313" key="3">
    <source>
        <dbReference type="Proteomes" id="UP000435112"/>
    </source>
</evidence>
<feature type="transmembrane region" description="Helical" evidence="1">
    <location>
        <begin position="6"/>
        <end position="28"/>
    </location>
</feature>
<sequence>MRRQRMIITLQLWTVCCNAGNFLIALLNRYKTRRTSMRFNGFKLNIILMSIPSRGGGWRQADWIGGIRMTRQNHGWRPRTWTPTDCGRITQ</sequence>
<evidence type="ECO:0000313" key="2">
    <source>
        <dbReference type="EMBL" id="KAE8974665.1"/>
    </source>
</evidence>